<organism evidence="1 2">
    <name type="scientific">Auriscalpium vulgare</name>
    <dbReference type="NCBI Taxonomy" id="40419"/>
    <lineage>
        <taxon>Eukaryota</taxon>
        <taxon>Fungi</taxon>
        <taxon>Dikarya</taxon>
        <taxon>Basidiomycota</taxon>
        <taxon>Agaricomycotina</taxon>
        <taxon>Agaricomycetes</taxon>
        <taxon>Russulales</taxon>
        <taxon>Auriscalpiaceae</taxon>
        <taxon>Auriscalpium</taxon>
    </lineage>
</organism>
<proteinExistence type="predicted"/>
<evidence type="ECO:0000313" key="2">
    <source>
        <dbReference type="Proteomes" id="UP000814033"/>
    </source>
</evidence>
<gene>
    <name evidence="1" type="ORF">FA95DRAFT_242933</name>
</gene>
<comment type="caution">
    <text evidence="1">The sequence shown here is derived from an EMBL/GenBank/DDBJ whole genome shotgun (WGS) entry which is preliminary data.</text>
</comment>
<accession>A0ACB8S6T4</accession>
<evidence type="ECO:0000313" key="1">
    <source>
        <dbReference type="EMBL" id="KAI0051615.1"/>
    </source>
</evidence>
<dbReference type="EMBL" id="MU275851">
    <property type="protein sequence ID" value="KAI0051615.1"/>
    <property type="molecule type" value="Genomic_DNA"/>
</dbReference>
<protein>
    <submittedName>
        <fullName evidence="1">Uncharacterized protein</fullName>
    </submittedName>
</protein>
<dbReference type="Proteomes" id="UP000814033">
    <property type="component" value="Unassembled WGS sequence"/>
</dbReference>
<keyword evidence="2" id="KW-1185">Reference proteome</keyword>
<sequence>MMVYATSATRIGSAMLQNLSTTACTLYRRPNPLSSRPSLQLPSPQVMLMGFNSLAAETLHATQVGLDALRNHTVSAQLKQGERRLYDGNETLAEHVEMINLPALDALLRKRRDLWEKEKAVLAERQKVLGSIRALRSAHGFKSGAEGFYDDVLRTADQARTFQIYEHLQRQRKKDFQRQLQAERAPKKTFSGGQKTSVVESSAPSPSSPPPPPYRDRCSESFTTHGPVRVPSMDLYRHHQNPAHKLTTGTRKETVCLSSAGQSSAQLPETTPLVPDIPHRPPKCDCRNSPSSKSTMSADIGSKSSNAKSGKVPRNSVSSTVALSCIGVTFY</sequence>
<reference evidence="1" key="1">
    <citation type="submission" date="2021-02" db="EMBL/GenBank/DDBJ databases">
        <authorList>
            <consortium name="DOE Joint Genome Institute"/>
            <person name="Ahrendt S."/>
            <person name="Looney B.P."/>
            <person name="Miyauchi S."/>
            <person name="Morin E."/>
            <person name="Drula E."/>
            <person name="Courty P.E."/>
            <person name="Chicoki N."/>
            <person name="Fauchery L."/>
            <person name="Kohler A."/>
            <person name="Kuo A."/>
            <person name="Labutti K."/>
            <person name="Pangilinan J."/>
            <person name="Lipzen A."/>
            <person name="Riley R."/>
            <person name="Andreopoulos W."/>
            <person name="He G."/>
            <person name="Johnson J."/>
            <person name="Barry K.W."/>
            <person name="Grigoriev I.V."/>
            <person name="Nagy L."/>
            <person name="Hibbett D."/>
            <person name="Henrissat B."/>
            <person name="Matheny P.B."/>
            <person name="Labbe J."/>
            <person name="Martin F."/>
        </authorList>
    </citation>
    <scope>NUCLEOTIDE SEQUENCE</scope>
    <source>
        <strain evidence="1">FP105234-sp</strain>
    </source>
</reference>
<reference evidence="1" key="2">
    <citation type="journal article" date="2022" name="New Phytol.">
        <title>Evolutionary transition to the ectomycorrhizal habit in the genomes of a hyperdiverse lineage of mushroom-forming fungi.</title>
        <authorList>
            <person name="Looney B."/>
            <person name="Miyauchi S."/>
            <person name="Morin E."/>
            <person name="Drula E."/>
            <person name="Courty P.E."/>
            <person name="Kohler A."/>
            <person name="Kuo A."/>
            <person name="LaButti K."/>
            <person name="Pangilinan J."/>
            <person name="Lipzen A."/>
            <person name="Riley R."/>
            <person name="Andreopoulos W."/>
            <person name="He G."/>
            <person name="Johnson J."/>
            <person name="Nolan M."/>
            <person name="Tritt A."/>
            <person name="Barry K.W."/>
            <person name="Grigoriev I.V."/>
            <person name="Nagy L.G."/>
            <person name="Hibbett D."/>
            <person name="Henrissat B."/>
            <person name="Matheny P.B."/>
            <person name="Labbe J."/>
            <person name="Martin F.M."/>
        </authorList>
    </citation>
    <scope>NUCLEOTIDE SEQUENCE</scope>
    <source>
        <strain evidence="1">FP105234-sp</strain>
    </source>
</reference>
<name>A0ACB8S6T4_9AGAM</name>